<evidence type="ECO:0000313" key="3">
    <source>
        <dbReference type="Proteomes" id="UP001166286"/>
    </source>
</evidence>
<name>A0AA39QW42_9LECA</name>
<evidence type="ECO:0008006" key="4">
    <source>
        <dbReference type="Google" id="ProtNLM"/>
    </source>
</evidence>
<feature type="compositionally biased region" description="Gly residues" evidence="1">
    <location>
        <begin position="81"/>
        <end position="90"/>
    </location>
</feature>
<dbReference type="InterPro" id="IPR055304">
    <property type="entry name" value="CHCHD2/10-like"/>
</dbReference>
<dbReference type="AlphaFoldDB" id="A0AA39QW42"/>
<feature type="compositionally biased region" description="Gly residues" evidence="1">
    <location>
        <begin position="1"/>
        <end position="10"/>
    </location>
</feature>
<evidence type="ECO:0000313" key="2">
    <source>
        <dbReference type="EMBL" id="KAK0510332.1"/>
    </source>
</evidence>
<dbReference type="PANTHER" id="PTHR13523">
    <property type="entry name" value="COILED-COIL-HELIX-COILED-COIL-HELIX DOMAIN CONTAINING 2/NUR77"/>
    <property type="match status" value="1"/>
</dbReference>
<dbReference type="EMBL" id="JAFEKC020000017">
    <property type="protein sequence ID" value="KAK0510332.1"/>
    <property type="molecule type" value="Genomic_DNA"/>
</dbReference>
<keyword evidence="3" id="KW-1185">Reference proteome</keyword>
<feature type="compositionally biased region" description="Pro residues" evidence="1">
    <location>
        <begin position="16"/>
        <end position="29"/>
    </location>
</feature>
<dbReference type="PANTHER" id="PTHR13523:SF2">
    <property type="entry name" value="COILED-COIL-HELIX-COILED-COIL-HELIX DOMAIN CONTAINING 2, ISOFORM A-RELATED"/>
    <property type="match status" value="1"/>
</dbReference>
<comment type="caution">
    <text evidence="2">The sequence shown here is derived from an EMBL/GenBank/DDBJ whole genome shotgun (WGS) entry which is preliminary data.</text>
</comment>
<protein>
    <recommendedName>
        <fullName evidence="4">CHCH domain-containing protein</fullName>
    </recommendedName>
</protein>
<dbReference type="GO" id="GO:0005634">
    <property type="term" value="C:nucleus"/>
    <property type="evidence" value="ECO:0007669"/>
    <property type="project" value="TreeGrafter"/>
</dbReference>
<dbReference type="GO" id="GO:0005739">
    <property type="term" value="C:mitochondrion"/>
    <property type="evidence" value="ECO:0007669"/>
    <property type="project" value="TreeGrafter"/>
</dbReference>
<feature type="compositionally biased region" description="Polar residues" evidence="1">
    <location>
        <begin position="91"/>
        <end position="116"/>
    </location>
</feature>
<sequence>MPRSRGGSGGRSSRPAPAPKRPTVTPPQQPSRGAPASTAAHPPATAQQAGPPAQQGRSPGLFGQMASTAAGVAVGSSIGHAIGGMFGGGSTQPAEQQAADNAVSNQANSDSYQNNAWGSRSCEVDAKQFTKCMDEYQGNMQICGWYLEQLKACQSAASQY</sequence>
<dbReference type="Proteomes" id="UP001166286">
    <property type="component" value="Unassembled WGS sequence"/>
</dbReference>
<accession>A0AA39QW42</accession>
<feature type="compositionally biased region" description="Low complexity" evidence="1">
    <location>
        <begin position="33"/>
        <end position="64"/>
    </location>
</feature>
<reference evidence="2" key="1">
    <citation type="submission" date="2023-03" db="EMBL/GenBank/DDBJ databases">
        <title>Complete genome of Cladonia borealis.</title>
        <authorList>
            <person name="Park H."/>
        </authorList>
    </citation>
    <scope>NUCLEOTIDE SEQUENCE</scope>
    <source>
        <strain evidence="2">ANT050790</strain>
    </source>
</reference>
<feature type="region of interest" description="Disordered" evidence="1">
    <location>
        <begin position="1"/>
        <end position="64"/>
    </location>
</feature>
<feature type="region of interest" description="Disordered" evidence="1">
    <location>
        <begin position="80"/>
        <end position="116"/>
    </location>
</feature>
<proteinExistence type="predicted"/>
<dbReference type="GO" id="GO:0007005">
    <property type="term" value="P:mitochondrion organization"/>
    <property type="evidence" value="ECO:0007669"/>
    <property type="project" value="InterPro"/>
</dbReference>
<evidence type="ECO:0000256" key="1">
    <source>
        <dbReference type="SAM" id="MobiDB-lite"/>
    </source>
</evidence>
<organism evidence="2 3">
    <name type="scientific">Cladonia borealis</name>
    <dbReference type="NCBI Taxonomy" id="184061"/>
    <lineage>
        <taxon>Eukaryota</taxon>
        <taxon>Fungi</taxon>
        <taxon>Dikarya</taxon>
        <taxon>Ascomycota</taxon>
        <taxon>Pezizomycotina</taxon>
        <taxon>Lecanoromycetes</taxon>
        <taxon>OSLEUM clade</taxon>
        <taxon>Lecanoromycetidae</taxon>
        <taxon>Lecanorales</taxon>
        <taxon>Lecanorineae</taxon>
        <taxon>Cladoniaceae</taxon>
        <taxon>Cladonia</taxon>
    </lineage>
</organism>
<gene>
    <name evidence="2" type="ORF">JMJ35_007726</name>
</gene>